<keyword evidence="3" id="KW-1185">Reference proteome</keyword>
<feature type="compositionally biased region" description="Basic and acidic residues" evidence="1">
    <location>
        <begin position="55"/>
        <end position="65"/>
    </location>
</feature>
<evidence type="ECO:0000256" key="1">
    <source>
        <dbReference type="SAM" id="MobiDB-lite"/>
    </source>
</evidence>
<organism evidence="2 3">
    <name type="scientific">Penicillium desertorum</name>
    <dbReference type="NCBI Taxonomy" id="1303715"/>
    <lineage>
        <taxon>Eukaryota</taxon>
        <taxon>Fungi</taxon>
        <taxon>Dikarya</taxon>
        <taxon>Ascomycota</taxon>
        <taxon>Pezizomycotina</taxon>
        <taxon>Eurotiomycetes</taxon>
        <taxon>Eurotiomycetidae</taxon>
        <taxon>Eurotiales</taxon>
        <taxon>Aspergillaceae</taxon>
        <taxon>Penicillium</taxon>
    </lineage>
</organism>
<reference evidence="2" key="1">
    <citation type="submission" date="2022-12" db="EMBL/GenBank/DDBJ databases">
        <authorList>
            <person name="Petersen C."/>
        </authorList>
    </citation>
    <scope>NUCLEOTIDE SEQUENCE</scope>
    <source>
        <strain evidence="2">IBT 17660</strain>
    </source>
</reference>
<proteinExistence type="predicted"/>
<feature type="region of interest" description="Disordered" evidence="1">
    <location>
        <begin position="1"/>
        <end position="65"/>
    </location>
</feature>
<comment type="caution">
    <text evidence="2">The sequence shown here is derived from an EMBL/GenBank/DDBJ whole genome shotgun (WGS) entry which is preliminary data.</text>
</comment>
<accession>A0A9W9WDJ6</accession>
<sequence>MKGPDPVDNAGERRIPRGGSLQESGFRVWPAAIDPQTPTVPGAKRPPGFSHHSGGTREELGESPP</sequence>
<dbReference type="Proteomes" id="UP001147760">
    <property type="component" value="Unassembled WGS sequence"/>
</dbReference>
<reference evidence="2" key="2">
    <citation type="journal article" date="2023" name="IMA Fungus">
        <title>Comparative genomic study of the Penicillium genus elucidates a diverse pangenome and 15 lateral gene transfer events.</title>
        <authorList>
            <person name="Petersen C."/>
            <person name="Sorensen T."/>
            <person name="Nielsen M.R."/>
            <person name="Sondergaard T.E."/>
            <person name="Sorensen J.L."/>
            <person name="Fitzpatrick D.A."/>
            <person name="Frisvad J.C."/>
            <person name="Nielsen K.L."/>
        </authorList>
    </citation>
    <scope>NUCLEOTIDE SEQUENCE</scope>
    <source>
        <strain evidence="2">IBT 17660</strain>
    </source>
</reference>
<dbReference type="EMBL" id="JAPWDO010000012">
    <property type="protein sequence ID" value="KAJ5453302.1"/>
    <property type="molecule type" value="Genomic_DNA"/>
</dbReference>
<evidence type="ECO:0000313" key="2">
    <source>
        <dbReference type="EMBL" id="KAJ5453302.1"/>
    </source>
</evidence>
<name>A0A9W9WDJ6_9EURO</name>
<protein>
    <submittedName>
        <fullName evidence="2">Uncharacterized protein</fullName>
    </submittedName>
</protein>
<gene>
    <name evidence="2" type="ORF">N7530_012896</name>
</gene>
<dbReference type="OrthoDB" id="4348407at2759"/>
<evidence type="ECO:0000313" key="3">
    <source>
        <dbReference type="Proteomes" id="UP001147760"/>
    </source>
</evidence>
<dbReference type="AlphaFoldDB" id="A0A9W9WDJ6"/>